<reference evidence="2 3" key="1">
    <citation type="submission" date="2024-01" db="EMBL/GenBank/DDBJ databases">
        <title>Hyphobacterium bacterium isolated from marine sediment.</title>
        <authorList>
            <person name="Zhao S."/>
        </authorList>
    </citation>
    <scope>NUCLEOTIDE SEQUENCE [LARGE SCALE GENOMIC DNA]</scope>
    <source>
        <strain evidence="2 3">Y60-23</strain>
    </source>
</reference>
<protein>
    <recommendedName>
        <fullName evidence="4">Nicotinamide riboside transporter PnuC</fullName>
    </recommendedName>
</protein>
<feature type="transmembrane region" description="Helical" evidence="1">
    <location>
        <begin position="56"/>
        <end position="76"/>
    </location>
</feature>
<evidence type="ECO:0000313" key="2">
    <source>
        <dbReference type="EMBL" id="MEE2567016.1"/>
    </source>
</evidence>
<keyword evidence="1" id="KW-0472">Membrane</keyword>
<keyword evidence="1" id="KW-1133">Transmembrane helix</keyword>
<comment type="caution">
    <text evidence="2">The sequence shown here is derived from an EMBL/GenBank/DDBJ whole genome shotgun (WGS) entry which is preliminary data.</text>
</comment>
<dbReference type="RefSeq" id="WP_330196574.1">
    <property type="nucleotide sequence ID" value="NZ_JAZDRO010000004.1"/>
</dbReference>
<keyword evidence="1" id="KW-0812">Transmembrane</keyword>
<keyword evidence="3" id="KW-1185">Reference proteome</keyword>
<evidence type="ECO:0008006" key="4">
    <source>
        <dbReference type="Google" id="ProtNLM"/>
    </source>
</evidence>
<proteinExistence type="predicted"/>
<feature type="transmembrane region" description="Helical" evidence="1">
    <location>
        <begin position="32"/>
        <end position="50"/>
    </location>
</feature>
<dbReference type="EMBL" id="JAZDRO010000004">
    <property type="protein sequence ID" value="MEE2567016.1"/>
    <property type="molecule type" value="Genomic_DNA"/>
</dbReference>
<dbReference type="Proteomes" id="UP001310692">
    <property type="component" value="Unassembled WGS sequence"/>
</dbReference>
<gene>
    <name evidence="2" type="ORF">V0U35_10020</name>
</gene>
<feature type="transmembrane region" description="Helical" evidence="1">
    <location>
        <begin position="6"/>
        <end position="25"/>
    </location>
</feature>
<evidence type="ECO:0000256" key="1">
    <source>
        <dbReference type="SAM" id="Phobius"/>
    </source>
</evidence>
<name>A0ABU7LZZ1_9PROT</name>
<organism evidence="2 3">
    <name type="scientific">Hyphobacterium marinum</name>
    <dbReference type="NCBI Taxonomy" id="3116574"/>
    <lineage>
        <taxon>Bacteria</taxon>
        <taxon>Pseudomonadati</taxon>
        <taxon>Pseudomonadota</taxon>
        <taxon>Alphaproteobacteria</taxon>
        <taxon>Maricaulales</taxon>
        <taxon>Maricaulaceae</taxon>
        <taxon>Hyphobacterium</taxon>
    </lineage>
</organism>
<accession>A0ABU7LZZ1</accession>
<sequence length="80" mass="8863">MLDETVRWAAAISGIVAALMIAGRFGGRITGWGFALFTLSSIAWITAGWLDDTWSLMVQNLVLFGINLLGVWRWLIKHEG</sequence>
<evidence type="ECO:0000313" key="3">
    <source>
        <dbReference type="Proteomes" id="UP001310692"/>
    </source>
</evidence>